<dbReference type="RefSeq" id="WP_183127286.1">
    <property type="nucleotide sequence ID" value="NZ_JACJHR010000122.1"/>
</dbReference>
<dbReference type="EMBL" id="JACJHR010000122">
    <property type="protein sequence ID" value="MBB2505783.1"/>
    <property type="molecule type" value="Genomic_DNA"/>
</dbReference>
<feature type="transmembrane region" description="Helical" evidence="1">
    <location>
        <begin position="12"/>
        <end position="28"/>
    </location>
</feature>
<keyword evidence="1" id="KW-0812">Transmembrane</keyword>
<keyword evidence="1" id="KW-1133">Transmembrane helix</keyword>
<gene>
    <name evidence="2" type="ORF">H5411_42535</name>
</gene>
<proteinExistence type="predicted"/>
<evidence type="ECO:0000313" key="2">
    <source>
        <dbReference type="EMBL" id="MBB2505783.1"/>
    </source>
</evidence>
<keyword evidence="1" id="KW-0472">Membrane</keyword>
<name>A0A8E1W904_9PSEU</name>
<accession>A0A8E1W904</accession>
<reference evidence="2 3" key="1">
    <citation type="submission" date="2020-08" db="EMBL/GenBank/DDBJ databases">
        <title>Amycolatopsis echigonensis JCM 21831.</title>
        <authorList>
            <person name="Tedsree N."/>
            <person name="Kuncharoen N."/>
            <person name="Likhitwitayawuid K."/>
            <person name="Tanasupawat S."/>
        </authorList>
    </citation>
    <scope>NUCLEOTIDE SEQUENCE [LARGE SCALE GENOMIC DNA]</scope>
    <source>
        <strain evidence="2 3">JCM 21831</strain>
    </source>
</reference>
<feature type="transmembrane region" description="Helical" evidence="1">
    <location>
        <begin position="34"/>
        <end position="55"/>
    </location>
</feature>
<dbReference type="AlphaFoldDB" id="A0A8E1W904"/>
<sequence>MSERIRSAHDKALFGYLVIGLALIPLSFTSGGIVWLRITLLVLACLMISVFSILLHRSSKRRAGRD</sequence>
<comment type="caution">
    <text evidence="2">The sequence shown here is derived from an EMBL/GenBank/DDBJ whole genome shotgun (WGS) entry which is preliminary data.</text>
</comment>
<dbReference type="Proteomes" id="UP000550260">
    <property type="component" value="Unassembled WGS sequence"/>
</dbReference>
<organism evidence="2 3">
    <name type="scientific">Amycolatopsis echigonensis</name>
    <dbReference type="NCBI Taxonomy" id="2576905"/>
    <lineage>
        <taxon>Bacteria</taxon>
        <taxon>Bacillati</taxon>
        <taxon>Actinomycetota</taxon>
        <taxon>Actinomycetes</taxon>
        <taxon>Pseudonocardiales</taxon>
        <taxon>Pseudonocardiaceae</taxon>
        <taxon>Amycolatopsis</taxon>
    </lineage>
</organism>
<evidence type="ECO:0000313" key="3">
    <source>
        <dbReference type="Proteomes" id="UP000550260"/>
    </source>
</evidence>
<protein>
    <submittedName>
        <fullName evidence="2">Uncharacterized protein</fullName>
    </submittedName>
</protein>
<evidence type="ECO:0000256" key="1">
    <source>
        <dbReference type="SAM" id="Phobius"/>
    </source>
</evidence>